<dbReference type="EMBL" id="JACIFV010000014">
    <property type="protein sequence ID" value="MBB4193720.1"/>
    <property type="molecule type" value="Genomic_DNA"/>
</dbReference>
<gene>
    <name evidence="2" type="ORF">GGD53_003889</name>
</gene>
<evidence type="ECO:0000313" key="3">
    <source>
        <dbReference type="Proteomes" id="UP000524492"/>
    </source>
</evidence>
<evidence type="ECO:0000313" key="2">
    <source>
        <dbReference type="EMBL" id="MBB4193720.1"/>
    </source>
</evidence>
<protein>
    <submittedName>
        <fullName evidence="2">Na+-transporting methylmalonyl-CoA/oxaloacetate decarboxylase gamma subunit</fullName>
    </submittedName>
</protein>
<sequence length="42" mass="4645">MPRNPDRLPISLMGQSALLRVVGITLVIAVLWLAIHWAVLLP</sequence>
<feature type="transmembrane region" description="Helical" evidence="1">
    <location>
        <begin position="21"/>
        <end position="40"/>
    </location>
</feature>
<keyword evidence="1" id="KW-1133">Transmembrane helix</keyword>
<keyword evidence="3" id="KW-1185">Reference proteome</keyword>
<evidence type="ECO:0000256" key="1">
    <source>
        <dbReference type="SAM" id="Phobius"/>
    </source>
</evidence>
<name>A0A7W6MJ75_9HYPH</name>
<dbReference type="AlphaFoldDB" id="A0A7W6MJ75"/>
<proteinExistence type="predicted"/>
<accession>A0A7W6MJ75</accession>
<keyword evidence="1" id="KW-0812">Transmembrane</keyword>
<keyword evidence="1" id="KW-0472">Membrane</keyword>
<comment type="caution">
    <text evidence="2">The sequence shown here is derived from an EMBL/GenBank/DDBJ whole genome shotgun (WGS) entry which is preliminary data.</text>
</comment>
<dbReference type="Proteomes" id="UP000524492">
    <property type="component" value="Unassembled WGS sequence"/>
</dbReference>
<reference evidence="2 3" key="1">
    <citation type="submission" date="2020-08" db="EMBL/GenBank/DDBJ databases">
        <title>Genomic Encyclopedia of Type Strains, Phase IV (KMG-V): Genome sequencing to study the core and pangenomes of soil and plant-associated prokaryotes.</title>
        <authorList>
            <person name="Whitman W."/>
        </authorList>
    </citation>
    <scope>NUCLEOTIDE SEQUENCE [LARGE SCALE GENOMIC DNA]</scope>
    <source>
        <strain evidence="2 3">SEMIA 4074</strain>
    </source>
</reference>
<organism evidence="2 3">
    <name type="scientific">Rhizobium aethiopicum</name>
    <dbReference type="NCBI Taxonomy" id="1138170"/>
    <lineage>
        <taxon>Bacteria</taxon>
        <taxon>Pseudomonadati</taxon>
        <taxon>Pseudomonadota</taxon>
        <taxon>Alphaproteobacteria</taxon>
        <taxon>Hyphomicrobiales</taxon>
        <taxon>Rhizobiaceae</taxon>
        <taxon>Rhizobium/Agrobacterium group</taxon>
        <taxon>Rhizobium</taxon>
    </lineage>
</organism>